<dbReference type="InterPro" id="IPR023996">
    <property type="entry name" value="TonB-dep_OMP_SusC/RagA"/>
</dbReference>
<evidence type="ECO:0000256" key="3">
    <source>
        <dbReference type="ARBA" id="ARBA00022452"/>
    </source>
</evidence>
<dbReference type="PROSITE" id="PS52016">
    <property type="entry name" value="TONB_DEPENDENT_REC_3"/>
    <property type="match status" value="1"/>
</dbReference>
<dbReference type="InterPro" id="IPR023997">
    <property type="entry name" value="TonB-dep_OMP_SusC/RagA_CS"/>
</dbReference>
<dbReference type="STRING" id="333140.AWW68_09200"/>
<keyword evidence="2 7" id="KW-0813">Transport</keyword>
<evidence type="ECO:0000313" key="9">
    <source>
        <dbReference type="EMBL" id="KYG75994.1"/>
    </source>
</evidence>
<dbReference type="InterPro" id="IPR008969">
    <property type="entry name" value="CarboxyPept-like_regulatory"/>
</dbReference>
<evidence type="ECO:0000256" key="1">
    <source>
        <dbReference type="ARBA" id="ARBA00004571"/>
    </source>
</evidence>
<dbReference type="InterPro" id="IPR012910">
    <property type="entry name" value="Plug_dom"/>
</dbReference>
<evidence type="ECO:0000256" key="6">
    <source>
        <dbReference type="ARBA" id="ARBA00023237"/>
    </source>
</evidence>
<feature type="domain" description="TonB-dependent receptor plug" evidence="8">
    <location>
        <begin position="225"/>
        <end position="333"/>
    </location>
</feature>
<dbReference type="Pfam" id="PF07715">
    <property type="entry name" value="Plug"/>
    <property type="match status" value="1"/>
</dbReference>
<dbReference type="InterPro" id="IPR037066">
    <property type="entry name" value="Plug_dom_sf"/>
</dbReference>
<name>A0A150XBE4_9BACT</name>
<comment type="caution">
    <text evidence="9">The sequence shown here is derived from an EMBL/GenBank/DDBJ whole genome shotgun (WGS) entry which is preliminary data.</text>
</comment>
<evidence type="ECO:0000259" key="8">
    <source>
        <dbReference type="Pfam" id="PF07715"/>
    </source>
</evidence>
<dbReference type="InterPro" id="IPR036942">
    <property type="entry name" value="Beta-barrel_TonB_sf"/>
</dbReference>
<keyword evidence="6 7" id="KW-0998">Cell outer membrane</keyword>
<accession>A0A150XBE4</accession>
<keyword evidence="3 7" id="KW-1134">Transmembrane beta strand</keyword>
<dbReference type="AlphaFoldDB" id="A0A150XBE4"/>
<dbReference type="Gene3D" id="2.40.170.20">
    <property type="entry name" value="TonB-dependent receptor, beta-barrel domain"/>
    <property type="match status" value="1"/>
</dbReference>
<evidence type="ECO:0000313" key="10">
    <source>
        <dbReference type="Proteomes" id="UP000075606"/>
    </source>
</evidence>
<protein>
    <recommendedName>
        <fullName evidence="8">TonB-dependent receptor plug domain-containing protein</fullName>
    </recommendedName>
</protein>
<proteinExistence type="inferred from homology"/>
<evidence type="ECO:0000256" key="2">
    <source>
        <dbReference type="ARBA" id="ARBA00022448"/>
    </source>
</evidence>
<dbReference type="Gene3D" id="2.170.130.10">
    <property type="entry name" value="TonB-dependent receptor, plug domain"/>
    <property type="match status" value="1"/>
</dbReference>
<comment type="similarity">
    <text evidence="7">Belongs to the TonB-dependent receptor family.</text>
</comment>
<reference evidence="9 10" key="1">
    <citation type="submission" date="2016-01" db="EMBL/GenBank/DDBJ databases">
        <title>Genome sequencing of Roseivirga spongicola UST030701-084.</title>
        <authorList>
            <person name="Selvaratnam C."/>
            <person name="Thevarajoo S."/>
            <person name="Goh K.M."/>
            <person name="Ee R."/>
            <person name="Chan K.-G."/>
            <person name="Chong C.S."/>
        </authorList>
    </citation>
    <scope>NUCLEOTIDE SEQUENCE [LARGE SCALE GENOMIC DNA]</scope>
    <source>
        <strain evidence="9 10">UST030701-084</strain>
    </source>
</reference>
<sequence>MKKIKSPCKLRPKFSSGLLLQILAMVLFFGFSKANASNITWQGAKVTLHLESIQVNKLLDVLEDSTDYRFIYKVSDVDLDRKVSVNVQDEPIEKVLKSIFKGTYTVFRIVENKVYLTKSDEAEVGNESKALATTISGKVRDTENNPLPGASVLQKGTTNGVIADANGNYSLTVPVDSFTVRVSFVGYTTVERTITASSSKLDFVLKEESLGLEDVVVIGYGTNSKEKMTGAVSSVDATAIEQYTSTNVDQAIVGRVAGVDILTNARNPGDGNTITIRGAGSITRETNPLVVVDGFPLAEGSSLNIINTNDIERVDVLKDAASTAIYGSRAANGLIMITTKKGKKRGPTINFSSVFGLQERSGSYDLLNAYDAAKFFADGRNNAYLKNHPDADINDTEAERLAKGANVRELLLDYTLPYLNGEQGLTDFDWEDAVYRTGNIQNHYLNISGANDGTDYSVSLGYSDEEGIVITADQKRYTLNLKTNTDISDQVRFGVNVNGMYAERGLTNGSNNYRFPIDPAGRAMVYMFPFFSAYDAENGAAHGYSVEEQILANRPYNANMQENPVAMAELSKYKREEFNTFGNAYVEFEPINNLKLKSSLGYLYNNKFTDQFAPMLTGSYRRLISERDTRQGSESRNDRLDVLWENTLDYKFDVKEHSFNVLLGQSYQSSAYKSLSVTGADFPNDIIQNIDGSTIQTADASRSKWVQISYFSRLLYNFKNTYFLTGSIRTDGSSRFGEDNRFGTFGSFSAGWVFTNESFFPQNDILTFGKLRYSWGTTGNNQIGNYAQYASIGTGRDYPFNGALHPGASPSSAPSPGLTWETNTSHNFGVDFSIYDVLDVEVNHYIANISNLLLDRPVPTHTGFSSSLQNVGEMENKGWEFILNTAGLKVGELEIGLNANLSTNQNEIISLGGAEELYEGGSQRFITQVGGSLANLYGYKIIGLLKSQEEVDEYLSRKSTTLSAEVGDYIFQDTDGNDVINADDRVSLGDYNAEVSYGFGLDLAYKGFDFNMTFNGTLGRVAFDEMTSRYLEYGEAFSNTNYHYFNNYWDPVTNPDGFLAAPDAYGNTETRQASRNPTNYNVLDADYFRIRGLQVGYTFPFSLLDRVGLKQARIYFSVNNLHTWTDYRGMNPDGGDNGNPLNRGHIHGTTSVPRIYSTGINLTF</sequence>
<dbReference type="Gene3D" id="2.60.40.1120">
    <property type="entry name" value="Carboxypeptidase-like, regulatory domain"/>
    <property type="match status" value="1"/>
</dbReference>
<evidence type="ECO:0000256" key="7">
    <source>
        <dbReference type="PROSITE-ProRule" id="PRU01360"/>
    </source>
</evidence>
<dbReference type="EMBL" id="LRPC01000012">
    <property type="protein sequence ID" value="KYG75994.1"/>
    <property type="molecule type" value="Genomic_DNA"/>
</dbReference>
<keyword evidence="5 7" id="KW-0472">Membrane</keyword>
<organism evidence="9 10">
    <name type="scientific">Roseivirga spongicola</name>
    <dbReference type="NCBI Taxonomy" id="333140"/>
    <lineage>
        <taxon>Bacteria</taxon>
        <taxon>Pseudomonadati</taxon>
        <taxon>Bacteroidota</taxon>
        <taxon>Cytophagia</taxon>
        <taxon>Cytophagales</taxon>
        <taxon>Roseivirgaceae</taxon>
        <taxon>Roseivirga</taxon>
    </lineage>
</organism>
<dbReference type="SUPFAM" id="SSF56935">
    <property type="entry name" value="Porins"/>
    <property type="match status" value="1"/>
</dbReference>
<gene>
    <name evidence="9" type="ORF">AWW68_09200</name>
</gene>
<comment type="subcellular location">
    <subcellularLocation>
        <location evidence="1 7">Cell outer membrane</location>
        <topology evidence="1 7">Multi-pass membrane protein</topology>
    </subcellularLocation>
</comment>
<dbReference type="NCBIfam" id="TIGR04057">
    <property type="entry name" value="SusC_RagA_signa"/>
    <property type="match status" value="1"/>
</dbReference>
<dbReference type="OrthoDB" id="9768177at2"/>
<dbReference type="Pfam" id="PF13715">
    <property type="entry name" value="CarbopepD_reg_2"/>
    <property type="match status" value="1"/>
</dbReference>
<keyword evidence="10" id="KW-1185">Reference proteome</keyword>
<keyword evidence="4 7" id="KW-0812">Transmembrane</keyword>
<dbReference type="InterPro" id="IPR039426">
    <property type="entry name" value="TonB-dep_rcpt-like"/>
</dbReference>
<dbReference type="SUPFAM" id="SSF49464">
    <property type="entry name" value="Carboxypeptidase regulatory domain-like"/>
    <property type="match status" value="1"/>
</dbReference>
<dbReference type="GO" id="GO:0009279">
    <property type="term" value="C:cell outer membrane"/>
    <property type="evidence" value="ECO:0007669"/>
    <property type="project" value="UniProtKB-SubCell"/>
</dbReference>
<evidence type="ECO:0000256" key="4">
    <source>
        <dbReference type="ARBA" id="ARBA00022692"/>
    </source>
</evidence>
<evidence type="ECO:0000256" key="5">
    <source>
        <dbReference type="ARBA" id="ARBA00023136"/>
    </source>
</evidence>
<dbReference type="RefSeq" id="WP_068220274.1">
    <property type="nucleotide sequence ID" value="NZ_LRPC01000012.1"/>
</dbReference>
<dbReference type="Proteomes" id="UP000075606">
    <property type="component" value="Unassembled WGS sequence"/>
</dbReference>
<dbReference type="NCBIfam" id="TIGR04056">
    <property type="entry name" value="OMP_RagA_SusC"/>
    <property type="match status" value="1"/>
</dbReference>